<dbReference type="InterPro" id="IPR019004">
    <property type="entry name" value="YqeY/Aim41"/>
</dbReference>
<dbReference type="PANTHER" id="PTHR28055:SF1">
    <property type="entry name" value="ALTERED INHERITANCE OF MITOCHONDRIA PROTEIN 41, MITOCHONDRIAL"/>
    <property type="match status" value="1"/>
</dbReference>
<dbReference type="InterPro" id="IPR023168">
    <property type="entry name" value="GatB_Yqey_C_2"/>
</dbReference>
<evidence type="ECO:0000313" key="1">
    <source>
        <dbReference type="EMBL" id="MBN1574863.1"/>
    </source>
</evidence>
<comment type="caution">
    <text evidence="1">The sequence shown here is derived from an EMBL/GenBank/DDBJ whole genome shotgun (WGS) entry which is preliminary data.</text>
</comment>
<organism evidence="1 2">
    <name type="scientific">Candidatus Zymogenus saltonus</name>
    <dbReference type="NCBI Taxonomy" id="2844893"/>
    <lineage>
        <taxon>Bacteria</taxon>
        <taxon>Deltaproteobacteria</taxon>
        <taxon>Candidatus Zymogenia</taxon>
        <taxon>Candidatus Zymogeniales</taxon>
        <taxon>Candidatus Zymogenaceae</taxon>
        <taxon>Candidatus Zymogenus</taxon>
    </lineage>
</organism>
<reference evidence="1" key="2">
    <citation type="submission" date="2021-01" db="EMBL/GenBank/DDBJ databases">
        <authorList>
            <person name="Hahn C.R."/>
            <person name="Youssef N.H."/>
            <person name="Elshahed M."/>
        </authorList>
    </citation>
    <scope>NUCLEOTIDE SEQUENCE</scope>
    <source>
        <strain evidence="1">Zod_Metabat.24</strain>
    </source>
</reference>
<dbReference type="Proteomes" id="UP000809273">
    <property type="component" value="Unassembled WGS sequence"/>
</dbReference>
<dbReference type="Pfam" id="PF09424">
    <property type="entry name" value="YqeY"/>
    <property type="match status" value="1"/>
</dbReference>
<dbReference type="GO" id="GO:0016884">
    <property type="term" value="F:carbon-nitrogen ligase activity, with glutamine as amido-N-donor"/>
    <property type="evidence" value="ECO:0007669"/>
    <property type="project" value="InterPro"/>
</dbReference>
<gene>
    <name evidence="1" type="ORF">JW984_16830</name>
</gene>
<dbReference type="Gene3D" id="1.10.1510.10">
    <property type="entry name" value="Uncharacterised protein YqeY/AIM41 PF09424, N-terminal domain"/>
    <property type="match status" value="1"/>
</dbReference>
<accession>A0A9D8PRP6</accession>
<dbReference type="Gene3D" id="1.10.10.410">
    <property type="match status" value="1"/>
</dbReference>
<dbReference type="InterPro" id="IPR003789">
    <property type="entry name" value="Asn/Gln_tRNA_amidoTrase-B-like"/>
</dbReference>
<dbReference type="InterPro" id="IPR042184">
    <property type="entry name" value="YqeY/Aim41_N"/>
</dbReference>
<dbReference type="AlphaFoldDB" id="A0A9D8PRP6"/>
<reference evidence="1" key="1">
    <citation type="journal article" date="2021" name="Environ. Microbiol.">
        <title>Genomic characterization of three novel Desulfobacterota classes expand the metabolic and phylogenetic diversity of the phylum.</title>
        <authorList>
            <person name="Murphy C.L."/>
            <person name="Biggerstaff J."/>
            <person name="Eichhorn A."/>
            <person name="Ewing E."/>
            <person name="Shahan R."/>
            <person name="Soriano D."/>
            <person name="Stewart S."/>
            <person name="VanMol K."/>
            <person name="Walker R."/>
            <person name="Walters P."/>
            <person name="Elshahed M.S."/>
            <person name="Youssef N.H."/>
        </authorList>
    </citation>
    <scope>NUCLEOTIDE SEQUENCE</scope>
    <source>
        <strain evidence="1">Zod_Metabat.24</strain>
    </source>
</reference>
<dbReference type="EMBL" id="JAFGIX010000090">
    <property type="protein sequence ID" value="MBN1574863.1"/>
    <property type="molecule type" value="Genomic_DNA"/>
</dbReference>
<evidence type="ECO:0000313" key="2">
    <source>
        <dbReference type="Proteomes" id="UP000809273"/>
    </source>
</evidence>
<dbReference type="PANTHER" id="PTHR28055">
    <property type="entry name" value="ALTERED INHERITANCE OF MITOCHONDRIA PROTEIN 41, MITOCHONDRIAL"/>
    <property type="match status" value="1"/>
</dbReference>
<sequence length="149" mass="16759">MSLKEKLETDLKSAQKAKDALRLSVIRMLKSTIKNREVEKRDELDEQELLQAVNSQAKLRRESIEEYKKAGRDDLVAKEEAELEILKEYLPEELSEEELKELIDAAVSEAGASGPKDMGNVMKLLMPKTTGRADGKLVSRMVKEALSSL</sequence>
<proteinExistence type="predicted"/>
<dbReference type="SUPFAM" id="SSF89095">
    <property type="entry name" value="GatB/YqeY motif"/>
    <property type="match status" value="1"/>
</dbReference>
<protein>
    <submittedName>
        <fullName evidence="1">GatB/YqeY domain-containing protein</fullName>
    </submittedName>
</protein>
<name>A0A9D8PRP6_9DELT</name>